<evidence type="ECO:0000259" key="6">
    <source>
        <dbReference type="PROSITE" id="PS50987"/>
    </source>
</evidence>
<dbReference type="CDD" id="cd00090">
    <property type="entry name" value="HTH_ARSR"/>
    <property type="match status" value="1"/>
</dbReference>
<reference evidence="7" key="1">
    <citation type="submission" date="2020-10" db="EMBL/GenBank/DDBJ databases">
        <title>Ca. Dormibacterota MAGs.</title>
        <authorList>
            <person name="Montgomery K."/>
        </authorList>
    </citation>
    <scope>NUCLEOTIDE SEQUENCE [LARGE SCALE GENOMIC DNA]</scope>
    <source>
        <strain evidence="7">SC8812_S17_10</strain>
    </source>
</reference>
<dbReference type="AlphaFoldDB" id="A0A934NC03"/>
<dbReference type="RefSeq" id="WP_338205817.1">
    <property type="nucleotide sequence ID" value="NZ_JAEKNR010000250.1"/>
</dbReference>
<dbReference type="PRINTS" id="PR00778">
    <property type="entry name" value="HTHARSR"/>
</dbReference>
<comment type="caution">
    <text evidence="7">The sequence shown here is derived from an EMBL/GenBank/DDBJ whole genome shotgun (WGS) entry which is preliminary data.</text>
</comment>
<accession>A0A934NC03</accession>
<dbReference type="FunFam" id="3.40.250.10:FF:000039">
    <property type="entry name" value="ArsR family transcriptional regulator"/>
    <property type="match status" value="1"/>
</dbReference>
<dbReference type="Gene3D" id="3.40.250.10">
    <property type="entry name" value="Rhodanese-like domain"/>
    <property type="match status" value="1"/>
</dbReference>
<dbReference type="PROSITE" id="PS50206">
    <property type="entry name" value="RHODANESE_3"/>
    <property type="match status" value="1"/>
</dbReference>
<evidence type="ECO:0000256" key="1">
    <source>
        <dbReference type="ARBA" id="ARBA00023015"/>
    </source>
</evidence>
<protein>
    <submittedName>
        <fullName evidence="7">Metalloregulator ArsR/SmtB family transcription factor</fullName>
    </submittedName>
</protein>
<feature type="domain" description="HTH arsR-type" evidence="6">
    <location>
        <begin position="6"/>
        <end position="100"/>
    </location>
</feature>
<dbReference type="InterPro" id="IPR001763">
    <property type="entry name" value="Rhodanese-like_dom"/>
</dbReference>
<evidence type="ECO:0000256" key="3">
    <source>
        <dbReference type="ARBA" id="ARBA00023163"/>
    </source>
</evidence>
<keyword evidence="1" id="KW-0805">Transcription regulation</keyword>
<dbReference type="PROSITE" id="PS50987">
    <property type="entry name" value="HTH_ARSR_2"/>
    <property type="match status" value="1"/>
</dbReference>
<proteinExistence type="predicted"/>
<dbReference type="PANTHER" id="PTHR43132:SF8">
    <property type="entry name" value="HTH-TYPE TRANSCRIPTIONAL REGULATOR KMTR"/>
    <property type="match status" value="1"/>
</dbReference>
<sequence length="259" mass="28099">MADHEIKAELFDQFARIGQALSSGRRIEILDVLANGERSVEGVAEQVGLSLANASRHLQLLREAGLVSSRRQGTFVRYRLAAPEVYQFWTALRSLASKRLSEVEPLVESYIGSVDGLEPVTRDELYSRLSSGDDLFVIDVRPGEEFAAGHLPGAVSIPLEELKKRLDQVPRDREVVAYCRGPYCAFAPEAVAHLRAEGYRARQLEDGLPEWRAAGLPLEAGASAGAGRGGRPSRAAAETPANQRLGSGAREATTAPTHE</sequence>
<evidence type="ECO:0000256" key="4">
    <source>
        <dbReference type="SAM" id="MobiDB-lite"/>
    </source>
</evidence>
<dbReference type="EMBL" id="JAEKNR010000250">
    <property type="protein sequence ID" value="MBJ7601548.1"/>
    <property type="molecule type" value="Genomic_DNA"/>
</dbReference>
<dbReference type="SUPFAM" id="SSF46785">
    <property type="entry name" value="Winged helix' DNA-binding domain"/>
    <property type="match status" value="1"/>
</dbReference>
<organism evidence="7 8">
    <name type="scientific">Candidatus Nephthysia bennettiae</name>
    <dbReference type="NCBI Taxonomy" id="3127016"/>
    <lineage>
        <taxon>Bacteria</taxon>
        <taxon>Bacillati</taxon>
        <taxon>Candidatus Dormiibacterota</taxon>
        <taxon>Candidatus Dormibacteria</taxon>
        <taxon>Candidatus Dormibacterales</taxon>
        <taxon>Candidatus Dormibacteraceae</taxon>
        <taxon>Candidatus Nephthysia</taxon>
    </lineage>
</organism>
<dbReference type="CDD" id="cd00158">
    <property type="entry name" value="RHOD"/>
    <property type="match status" value="1"/>
</dbReference>
<evidence type="ECO:0000256" key="2">
    <source>
        <dbReference type="ARBA" id="ARBA00023125"/>
    </source>
</evidence>
<dbReference type="InterPro" id="IPR011991">
    <property type="entry name" value="ArsR-like_HTH"/>
</dbReference>
<dbReference type="InterPro" id="IPR036388">
    <property type="entry name" value="WH-like_DNA-bd_sf"/>
</dbReference>
<evidence type="ECO:0000259" key="5">
    <source>
        <dbReference type="PROSITE" id="PS50206"/>
    </source>
</evidence>
<name>A0A934NC03_9BACT</name>
<dbReference type="SMART" id="SM00418">
    <property type="entry name" value="HTH_ARSR"/>
    <property type="match status" value="1"/>
</dbReference>
<feature type="region of interest" description="Disordered" evidence="4">
    <location>
        <begin position="221"/>
        <end position="259"/>
    </location>
</feature>
<evidence type="ECO:0000313" key="7">
    <source>
        <dbReference type="EMBL" id="MBJ7601548.1"/>
    </source>
</evidence>
<dbReference type="InterPro" id="IPR001845">
    <property type="entry name" value="HTH_ArsR_DNA-bd_dom"/>
</dbReference>
<dbReference type="PANTHER" id="PTHR43132">
    <property type="entry name" value="ARSENICAL RESISTANCE OPERON REPRESSOR ARSR-RELATED"/>
    <property type="match status" value="1"/>
</dbReference>
<evidence type="ECO:0000313" key="8">
    <source>
        <dbReference type="Proteomes" id="UP000612893"/>
    </source>
</evidence>
<gene>
    <name evidence="7" type="ORF">JF922_26160</name>
</gene>
<dbReference type="InterPro" id="IPR051011">
    <property type="entry name" value="Metal_resp_trans_reg"/>
</dbReference>
<dbReference type="Pfam" id="PF00581">
    <property type="entry name" value="Rhodanese"/>
    <property type="match status" value="1"/>
</dbReference>
<keyword evidence="2" id="KW-0238">DNA-binding</keyword>
<dbReference type="InterPro" id="IPR036873">
    <property type="entry name" value="Rhodanese-like_dom_sf"/>
</dbReference>
<dbReference type="Pfam" id="PF01022">
    <property type="entry name" value="HTH_5"/>
    <property type="match status" value="1"/>
</dbReference>
<dbReference type="Gene3D" id="1.10.10.10">
    <property type="entry name" value="Winged helix-like DNA-binding domain superfamily/Winged helix DNA-binding domain"/>
    <property type="match status" value="1"/>
</dbReference>
<dbReference type="InterPro" id="IPR001307">
    <property type="entry name" value="Thiosulphate_STrfase_CS"/>
</dbReference>
<dbReference type="SUPFAM" id="SSF52821">
    <property type="entry name" value="Rhodanese/Cell cycle control phosphatase"/>
    <property type="match status" value="1"/>
</dbReference>
<dbReference type="SMART" id="SM00450">
    <property type="entry name" value="RHOD"/>
    <property type="match status" value="1"/>
</dbReference>
<dbReference type="PROSITE" id="PS00380">
    <property type="entry name" value="RHODANESE_1"/>
    <property type="match status" value="1"/>
</dbReference>
<dbReference type="GO" id="GO:0003677">
    <property type="term" value="F:DNA binding"/>
    <property type="evidence" value="ECO:0007669"/>
    <property type="project" value="UniProtKB-KW"/>
</dbReference>
<dbReference type="Proteomes" id="UP000612893">
    <property type="component" value="Unassembled WGS sequence"/>
</dbReference>
<dbReference type="NCBIfam" id="NF033788">
    <property type="entry name" value="HTH_metalloreg"/>
    <property type="match status" value="1"/>
</dbReference>
<dbReference type="InterPro" id="IPR036390">
    <property type="entry name" value="WH_DNA-bd_sf"/>
</dbReference>
<keyword evidence="3" id="KW-0804">Transcription</keyword>
<feature type="domain" description="Rhodanese" evidence="5">
    <location>
        <begin position="131"/>
        <end position="220"/>
    </location>
</feature>
<keyword evidence="8" id="KW-1185">Reference proteome</keyword>